<gene>
    <name evidence="1" type="ORF">OE699_03545</name>
</gene>
<evidence type="ECO:0000313" key="2">
    <source>
        <dbReference type="Proteomes" id="UP001526166"/>
    </source>
</evidence>
<dbReference type="RefSeq" id="WP_263847135.1">
    <property type="nucleotide sequence ID" value="NZ_JAOWKW010000002.1"/>
</dbReference>
<proteinExistence type="predicted"/>
<keyword evidence="2" id="KW-1185">Reference proteome</keyword>
<dbReference type="Proteomes" id="UP001526166">
    <property type="component" value="Unassembled WGS sequence"/>
</dbReference>
<sequence>MKAIVFWRDRRHGSAVIYSVRDGALVLLRGARPADCFPPVDRLLAAELLLQRLIYLPLDTCGKGRAAQRSTAPEPCETGS</sequence>
<dbReference type="EMBL" id="JAOWKW010000002">
    <property type="protein sequence ID" value="MCV2877917.1"/>
    <property type="molecule type" value="Genomic_DNA"/>
</dbReference>
<protein>
    <submittedName>
        <fullName evidence="1">Uncharacterized protein</fullName>
    </submittedName>
</protein>
<comment type="caution">
    <text evidence="1">The sequence shown here is derived from an EMBL/GenBank/DDBJ whole genome shotgun (WGS) entry which is preliminary data.</text>
</comment>
<organism evidence="1 2">
    <name type="scientific">Sedimentimonas flavescens</name>
    <dbReference type="NCBI Taxonomy" id="2851012"/>
    <lineage>
        <taxon>Bacteria</taxon>
        <taxon>Pseudomonadati</taxon>
        <taxon>Pseudomonadota</taxon>
        <taxon>Alphaproteobacteria</taxon>
        <taxon>Rhodobacterales</taxon>
        <taxon>Rhodobacter group</taxon>
        <taxon>Sedimentimonas</taxon>
    </lineage>
</organism>
<reference evidence="1 2" key="1">
    <citation type="submission" date="2022-10" db="EMBL/GenBank/DDBJ databases">
        <title>Sinirhodobacter sp. nov., isolated from ocean surface sediments.</title>
        <authorList>
            <person name="He W."/>
            <person name="Wang L."/>
            <person name="Zhang D.-F."/>
        </authorList>
    </citation>
    <scope>NUCLEOTIDE SEQUENCE [LARGE SCALE GENOMIC DNA]</scope>
    <source>
        <strain evidence="1 2">WL0115</strain>
    </source>
</reference>
<name>A0ABT2ZVZ5_9RHOB</name>
<evidence type="ECO:0000313" key="1">
    <source>
        <dbReference type="EMBL" id="MCV2877917.1"/>
    </source>
</evidence>
<accession>A0ABT2ZVZ5</accession>